<proteinExistence type="predicted"/>
<feature type="domain" description="BON" evidence="1">
    <location>
        <begin position="120"/>
        <end position="188"/>
    </location>
</feature>
<dbReference type="EMBL" id="CP020918">
    <property type="protein sequence ID" value="AWG21103.1"/>
    <property type="molecule type" value="Genomic_DNA"/>
</dbReference>
<feature type="domain" description="BON" evidence="1">
    <location>
        <begin position="49"/>
        <end position="117"/>
    </location>
</feature>
<dbReference type="InterPro" id="IPR051686">
    <property type="entry name" value="Lipoprotein_DolP"/>
</dbReference>
<sequence length="192" mass="21167">MTNNGQLNFNGTQNNIWETVPYAAAFVKKSRVATSAKINASMVNSTAKPDDDLRNEILNALKMNPWIPNALVNVIVSNGRVVLEGELSCSCQVEATLKTLDAISGIIAVTDSIKIKSKTNAEIQRAYIEKAIASSFPGLHNYIKVKVEETVVTLTGTVASWNQKEQIGRMTWNTEGIWLVKNEIQINTNQIF</sequence>
<gene>
    <name evidence="2" type="ORF">FFWV33_05920</name>
</gene>
<dbReference type="OrthoDB" id="870892at2"/>
<name>A0A2S1LBF4_9FLAO</name>
<dbReference type="Proteomes" id="UP000244527">
    <property type="component" value="Chromosome"/>
</dbReference>
<reference evidence="2 3" key="1">
    <citation type="submission" date="2017-04" db="EMBL/GenBank/DDBJ databases">
        <title>Compelte genome sequence of WV33.</title>
        <authorList>
            <person name="Lee P.C."/>
        </authorList>
    </citation>
    <scope>NUCLEOTIDE SEQUENCE [LARGE SCALE GENOMIC DNA]</scope>
    <source>
        <strain evidence="2 3">WV33</strain>
    </source>
</reference>
<dbReference type="InterPro" id="IPR007055">
    <property type="entry name" value="BON_dom"/>
</dbReference>
<dbReference type="InterPro" id="IPR014004">
    <property type="entry name" value="Transpt-assoc_nodulatn_dom_bac"/>
</dbReference>
<dbReference type="AlphaFoldDB" id="A0A2S1LBF4"/>
<protein>
    <recommendedName>
        <fullName evidence="1">BON domain-containing protein</fullName>
    </recommendedName>
</protein>
<evidence type="ECO:0000313" key="2">
    <source>
        <dbReference type="EMBL" id="AWG21103.1"/>
    </source>
</evidence>
<keyword evidence="3" id="KW-1185">Reference proteome</keyword>
<dbReference type="Gene3D" id="3.30.1340.30">
    <property type="match status" value="2"/>
</dbReference>
<accession>A0A2S1LBF4</accession>
<dbReference type="Pfam" id="PF04972">
    <property type="entry name" value="BON"/>
    <property type="match status" value="2"/>
</dbReference>
<dbReference type="PANTHER" id="PTHR34606">
    <property type="entry name" value="BON DOMAIN-CONTAINING PROTEIN"/>
    <property type="match status" value="1"/>
</dbReference>
<dbReference type="RefSeq" id="WP_108740054.1">
    <property type="nucleotide sequence ID" value="NZ_CP020918.1"/>
</dbReference>
<dbReference type="KEGG" id="ffa:FFWV33_05920"/>
<evidence type="ECO:0000259" key="1">
    <source>
        <dbReference type="PROSITE" id="PS50914"/>
    </source>
</evidence>
<evidence type="ECO:0000313" key="3">
    <source>
        <dbReference type="Proteomes" id="UP000244527"/>
    </source>
</evidence>
<organism evidence="2 3">
    <name type="scientific">Flavobacterium faecale</name>
    <dbReference type="NCBI Taxonomy" id="1355330"/>
    <lineage>
        <taxon>Bacteria</taxon>
        <taxon>Pseudomonadati</taxon>
        <taxon>Bacteroidota</taxon>
        <taxon>Flavobacteriia</taxon>
        <taxon>Flavobacteriales</taxon>
        <taxon>Flavobacteriaceae</taxon>
        <taxon>Flavobacterium</taxon>
    </lineage>
</organism>
<dbReference type="SMART" id="SM00749">
    <property type="entry name" value="BON"/>
    <property type="match status" value="2"/>
</dbReference>
<dbReference type="PROSITE" id="PS50914">
    <property type="entry name" value="BON"/>
    <property type="match status" value="2"/>
</dbReference>
<dbReference type="PANTHER" id="PTHR34606:SF15">
    <property type="entry name" value="BON DOMAIN-CONTAINING PROTEIN"/>
    <property type="match status" value="1"/>
</dbReference>